<reference evidence="2 3" key="1">
    <citation type="submission" date="2023-07" db="EMBL/GenBank/DDBJ databases">
        <title>Genomic Encyclopedia of Type Strains, Phase IV (KMG-IV): sequencing the most valuable type-strain genomes for metagenomic binning, comparative biology and taxonomic classification.</title>
        <authorList>
            <person name="Goeker M."/>
        </authorList>
    </citation>
    <scope>NUCLEOTIDE SEQUENCE [LARGE SCALE GENOMIC DNA]</scope>
    <source>
        <strain evidence="2 3">DSM 45903</strain>
    </source>
</reference>
<keyword evidence="3" id="KW-1185">Reference proteome</keyword>
<keyword evidence="1" id="KW-0472">Membrane</keyword>
<dbReference type="Proteomes" id="UP001185012">
    <property type="component" value="Unassembled WGS sequence"/>
</dbReference>
<name>A0ABU1IKM8_9BACL</name>
<evidence type="ECO:0000256" key="1">
    <source>
        <dbReference type="SAM" id="Phobius"/>
    </source>
</evidence>
<protein>
    <submittedName>
        <fullName evidence="2">Uncharacterized protein</fullName>
    </submittedName>
</protein>
<keyword evidence="1" id="KW-0812">Transmembrane</keyword>
<proteinExistence type="predicted"/>
<sequence>MKEQVELGEWKTRRVPLQAPAVAMSLCLFLGAGFFI</sequence>
<evidence type="ECO:0000313" key="3">
    <source>
        <dbReference type="Proteomes" id="UP001185012"/>
    </source>
</evidence>
<comment type="caution">
    <text evidence="2">The sequence shown here is derived from an EMBL/GenBank/DDBJ whole genome shotgun (WGS) entry which is preliminary data.</text>
</comment>
<dbReference type="EMBL" id="JAVDQG010000003">
    <property type="protein sequence ID" value="MDR6225326.1"/>
    <property type="molecule type" value="Genomic_DNA"/>
</dbReference>
<gene>
    <name evidence="2" type="ORF">JOE21_001324</name>
</gene>
<accession>A0ABU1IKM8</accession>
<keyword evidence="1" id="KW-1133">Transmembrane helix</keyword>
<organism evidence="2 3">
    <name type="scientific">Desmospora profundinema</name>
    <dbReference type="NCBI Taxonomy" id="1571184"/>
    <lineage>
        <taxon>Bacteria</taxon>
        <taxon>Bacillati</taxon>
        <taxon>Bacillota</taxon>
        <taxon>Bacilli</taxon>
        <taxon>Bacillales</taxon>
        <taxon>Thermoactinomycetaceae</taxon>
        <taxon>Desmospora</taxon>
    </lineage>
</organism>
<evidence type="ECO:0000313" key="2">
    <source>
        <dbReference type="EMBL" id="MDR6225326.1"/>
    </source>
</evidence>
<feature type="transmembrane region" description="Helical" evidence="1">
    <location>
        <begin position="17"/>
        <end position="35"/>
    </location>
</feature>